<evidence type="ECO:0000259" key="2">
    <source>
        <dbReference type="Pfam" id="PF00501"/>
    </source>
</evidence>
<feature type="domain" description="AMP-dependent synthetase/ligase" evidence="2">
    <location>
        <begin position="21"/>
        <end position="255"/>
    </location>
</feature>
<dbReference type="Proteomes" id="UP001227317">
    <property type="component" value="Unassembled WGS sequence"/>
</dbReference>
<dbReference type="PANTHER" id="PTHR22754">
    <property type="entry name" value="DISCO-INTERACTING PROTEIN 2 DIP2 -RELATED"/>
    <property type="match status" value="1"/>
</dbReference>
<dbReference type="EMBL" id="JAUJFI010000352">
    <property type="protein sequence ID" value="MDQ2106743.1"/>
    <property type="molecule type" value="Genomic_DNA"/>
</dbReference>
<dbReference type="Pfam" id="PF00501">
    <property type="entry name" value="AMP-binding"/>
    <property type="match status" value="1"/>
</dbReference>
<evidence type="ECO:0000256" key="1">
    <source>
        <dbReference type="ARBA" id="ARBA00006432"/>
    </source>
</evidence>
<accession>A0ABU0WR69</accession>
<protein>
    <submittedName>
        <fullName evidence="3">AMP-binding protein</fullName>
    </submittedName>
</protein>
<dbReference type="RefSeq" id="WP_306712305.1">
    <property type="nucleotide sequence ID" value="NZ_JAUJFI010000352.1"/>
</dbReference>
<feature type="non-terminal residue" evidence="3">
    <location>
        <position position="1"/>
    </location>
</feature>
<name>A0ABU0WR69_9PROT</name>
<dbReference type="Gene3D" id="3.30.300.30">
    <property type="match status" value="1"/>
</dbReference>
<dbReference type="PROSITE" id="PS00455">
    <property type="entry name" value="AMP_BINDING"/>
    <property type="match status" value="1"/>
</dbReference>
<proteinExistence type="inferred from homology"/>
<evidence type="ECO:0000313" key="4">
    <source>
        <dbReference type="Proteomes" id="UP001227317"/>
    </source>
</evidence>
<dbReference type="InterPro" id="IPR045851">
    <property type="entry name" value="AMP-bd_C_sf"/>
</dbReference>
<comment type="similarity">
    <text evidence="1">Belongs to the ATP-dependent AMP-binding enzyme family.</text>
</comment>
<dbReference type="InterPro" id="IPR042099">
    <property type="entry name" value="ANL_N_sf"/>
</dbReference>
<comment type="caution">
    <text evidence="3">The sequence shown here is derived from an EMBL/GenBank/DDBJ whole genome shotgun (WGS) entry which is preliminary data.</text>
</comment>
<evidence type="ECO:0000313" key="3">
    <source>
        <dbReference type="EMBL" id="MDQ2106743.1"/>
    </source>
</evidence>
<gene>
    <name evidence="3" type="ORF">QSG27_28930</name>
</gene>
<dbReference type="SUPFAM" id="SSF56801">
    <property type="entry name" value="Acetyl-CoA synthetase-like"/>
    <property type="match status" value="1"/>
</dbReference>
<dbReference type="PANTHER" id="PTHR22754:SF32">
    <property type="entry name" value="DISCO-INTERACTING PROTEIN 2"/>
    <property type="match status" value="1"/>
</dbReference>
<sequence>EHGLGALTLADATALDSAPAGAPAPAADPDEPALILLTSGSTGVPKGVVGSHRSLLTMIAAVTQLEGFGAADTTLNWMPLDHVGGIAFFSLLPTAVGASQVHVRSDPVLREPLRWPDLMDRHRATIGWAPNFAYALIAQAVAAAADRSWDLSAMRFLVNAGEAVSNGTMVEFFERLSRHGLRPGAIRPSFGMTETASAITTAPWFARDTAVPFIDLGPPVPSAALRIVAEDGTLLKEGEIGQLELSGPQLFRGYFARPDLTAEAFRDGWYRTGDLAYLAGGRLFITGRDKDVIIVNGANFYSHEIETALATLPGLDRTCTAAVGVRTPGAGTDRVAVFFHAPAHGGDDRALAGIVRAIRRRLSGELGVAADLVIPIEPERIPRTSIGKIRRPTLKAWFEAGDFGADVRRVERLTAGPATLPDWFHEKVWLPLPPAPAAEARGAVLAFTGGTPLAAA</sequence>
<reference evidence="3 4" key="1">
    <citation type="submission" date="2023-06" db="EMBL/GenBank/DDBJ databases">
        <title>Azospirillum isscasensis sp.nov, a bacterium isolated from rhizosphere soil of rice.</title>
        <authorList>
            <person name="Wang H."/>
        </authorList>
    </citation>
    <scope>NUCLEOTIDE SEQUENCE [LARGE SCALE GENOMIC DNA]</scope>
    <source>
        <strain evidence="3 4">C340-1</strain>
    </source>
</reference>
<organism evidence="3 4">
    <name type="scientific">Azospirillum isscasi</name>
    <dbReference type="NCBI Taxonomy" id="3053926"/>
    <lineage>
        <taxon>Bacteria</taxon>
        <taxon>Pseudomonadati</taxon>
        <taxon>Pseudomonadota</taxon>
        <taxon>Alphaproteobacteria</taxon>
        <taxon>Rhodospirillales</taxon>
        <taxon>Azospirillaceae</taxon>
        <taxon>Azospirillum</taxon>
    </lineage>
</organism>
<dbReference type="Gene3D" id="3.40.50.12780">
    <property type="entry name" value="N-terminal domain of ligase-like"/>
    <property type="match status" value="1"/>
</dbReference>
<keyword evidence="4" id="KW-1185">Reference proteome</keyword>
<feature type="non-terminal residue" evidence="3">
    <location>
        <position position="456"/>
    </location>
</feature>
<dbReference type="InterPro" id="IPR000873">
    <property type="entry name" value="AMP-dep_synth/lig_dom"/>
</dbReference>
<dbReference type="InterPro" id="IPR020845">
    <property type="entry name" value="AMP-binding_CS"/>
</dbReference>